<dbReference type="AlphaFoldDB" id="A0A9P0F0H1"/>
<dbReference type="Proteomes" id="UP001152759">
    <property type="component" value="Chromosome 3"/>
</dbReference>
<sequence>MSKFLELLISWGLNESEARLFEENGFDEDVLRLSKIEELQPILVLFPLASQIKFKRKFEALKSEDPSSEDDHDIYEPGPSNSTQTVHTVTPKSHPVSVSPCLESSTSVSDADIVNLISQSPPGERRKASESPKTGTRKSPRLQQQQQAHASVAPETSKRKLFPEVDFTISDHKKLEETIKKEPKGKAVLTNYATTKSLSNKEKGVIANIIAAVELKDSPTSEIKTSRLKELSKFVCRLFPTEDQEEWYSPHKTVNKISVRAKGRLQNIRDNIRKGLIAAGAVSSQRSRKAKHVVLVSEKPTETAKELQDKVSHLKKSTKITASTKTYWRETADIRWNEWKDQPIHKIFEAYPILGLDEGWELFEIDFELKYPKQVHSLEVNWSNFKECLLSFTREKCKTDKNAVAVVKQNNINLNEEDDDLSTIEAAKLLALTLNRCTNIGNWKLEKQDIINGFMPVATSEVDIASKIDAKKSKYATIGRGSQMQVFPIALDFEAETKGCVYVLDKLYRVSSPLVALDLSFKITQVLGTEYPKEAKVSWMYLQKHLYNIHTEFDVTYAEERKLLKALLEHKLKVQQDQSKA</sequence>
<dbReference type="EMBL" id="OU963864">
    <property type="protein sequence ID" value="CAH0386741.1"/>
    <property type="molecule type" value="Genomic_DNA"/>
</dbReference>
<feature type="compositionally biased region" description="Polar residues" evidence="1">
    <location>
        <begin position="79"/>
        <end position="91"/>
    </location>
</feature>
<evidence type="ECO:0000313" key="2">
    <source>
        <dbReference type="EMBL" id="CAH0386741.1"/>
    </source>
</evidence>
<keyword evidence="3" id="KW-1185">Reference proteome</keyword>
<feature type="region of interest" description="Disordered" evidence="1">
    <location>
        <begin position="62"/>
        <end position="104"/>
    </location>
</feature>
<evidence type="ECO:0008006" key="4">
    <source>
        <dbReference type="Google" id="ProtNLM"/>
    </source>
</evidence>
<reference evidence="2" key="1">
    <citation type="submission" date="2021-12" db="EMBL/GenBank/DDBJ databases">
        <authorList>
            <person name="King R."/>
        </authorList>
    </citation>
    <scope>NUCLEOTIDE SEQUENCE</scope>
</reference>
<accession>A0A9P0F0H1</accession>
<evidence type="ECO:0000256" key="1">
    <source>
        <dbReference type="SAM" id="MobiDB-lite"/>
    </source>
</evidence>
<feature type="region of interest" description="Disordered" evidence="1">
    <location>
        <begin position="116"/>
        <end position="157"/>
    </location>
</feature>
<name>A0A9P0F0H1_BEMTA</name>
<organism evidence="2 3">
    <name type="scientific">Bemisia tabaci</name>
    <name type="common">Sweetpotato whitefly</name>
    <name type="synonym">Aleurodes tabaci</name>
    <dbReference type="NCBI Taxonomy" id="7038"/>
    <lineage>
        <taxon>Eukaryota</taxon>
        <taxon>Metazoa</taxon>
        <taxon>Ecdysozoa</taxon>
        <taxon>Arthropoda</taxon>
        <taxon>Hexapoda</taxon>
        <taxon>Insecta</taxon>
        <taxon>Pterygota</taxon>
        <taxon>Neoptera</taxon>
        <taxon>Paraneoptera</taxon>
        <taxon>Hemiptera</taxon>
        <taxon>Sternorrhyncha</taxon>
        <taxon>Aleyrodoidea</taxon>
        <taxon>Aleyrodidae</taxon>
        <taxon>Aleyrodinae</taxon>
        <taxon>Bemisia</taxon>
    </lineage>
</organism>
<gene>
    <name evidence="2" type="ORF">BEMITA_LOCUS5815</name>
</gene>
<evidence type="ECO:0000313" key="3">
    <source>
        <dbReference type="Proteomes" id="UP001152759"/>
    </source>
</evidence>
<proteinExistence type="predicted"/>
<protein>
    <recommendedName>
        <fullName evidence="4">SAM domain-containing protein</fullName>
    </recommendedName>
</protein>